<evidence type="ECO:0000256" key="2">
    <source>
        <dbReference type="ARBA" id="ARBA00022448"/>
    </source>
</evidence>
<evidence type="ECO:0000313" key="9">
    <source>
        <dbReference type="EMBL" id="CAF0989216.1"/>
    </source>
</evidence>
<feature type="transmembrane region" description="Helical" evidence="8">
    <location>
        <begin position="272"/>
        <end position="289"/>
    </location>
</feature>
<keyword evidence="5 8" id="KW-0472">Membrane</keyword>
<sequence length="793" mass="89098">MANSSSSYVISEPTGPFHSDHEANLSYTSTFNTSLEHNLPNQIDSIPPSSSSIFIDAPVLPSNETPSDFLHGFSAPTLPVYINMNISEKTNNVDFAGPITTTDPPLSPSYVDYPLSSTTVQRHSHHYLPHHSQNQNRYPYVHYYERRSAFRRSRTPNAPSMPEHLSPGYTQDRTATSRNENSRDYNENKKEEDQRPSKSFWIILRLVFFVLVIEFIEAVETALTIPILTSLHVDESFYSMAWLISPILGFFFQPIFGMWSDTCKCRWGRRRPFILAFAIGAYIGIVLLLNSSDLGAVFGDSIVSEKIPIRAVVLTAAGVTLIDFCADSANAPIRAYLIDTTNPSDQERGFNIHAILGFGGGLGFIVGTIKWTHISMFKKDGGEFSVIFYIATFLFIVCTISTLTSIREEPLIASSSSSSRNNGDTKNSNDDDDEQPEIEVDEKRPLLSPRRNSSRLYNSSNKPIRSTANEYFSDLNKQEGFVEIDPATGERIPHDHVVERPCENVLLTTFQSPHQVAAVRTSNSDPFNSTAMQTQEFDTELQQKAKLVKLGFMRRPTSQDSDEYDDKDRVTIKSMIISMVRIPARLWKLMICQVIGWIGYFATHLYFTDFMATEVYNGTMEHGSDDLAVSNYKLGVKMGCWGLLVFSASSAVYAFCLERWLANRFSLKTLYFIGYLIYVLGCTVNFFSHQVPAVNITMCFTFGILVVSLNTLPYQMLSQFHADKTYRNRDGSKRGIGIDCALLNSCHFLGELIVAVSLGPLLAKKGVNYCMIIAAGFTLIGNVCMFFLFYFKN</sequence>
<feature type="transmembrane region" description="Helical" evidence="8">
    <location>
        <begin position="634"/>
        <end position="657"/>
    </location>
</feature>
<keyword evidence="2" id="KW-0813">Transport</keyword>
<evidence type="ECO:0000313" key="10">
    <source>
        <dbReference type="EMBL" id="CAF1063072.1"/>
    </source>
</evidence>
<dbReference type="GO" id="GO:0008506">
    <property type="term" value="F:sucrose:proton symporter activity"/>
    <property type="evidence" value="ECO:0007669"/>
    <property type="project" value="TreeGrafter"/>
</dbReference>
<comment type="subcellular location">
    <subcellularLocation>
        <location evidence="1">Membrane</location>
        <topology evidence="1">Multi-pass membrane protein</topology>
    </subcellularLocation>
</comment>
<feature type="compositionally biased region" description="Basic and acidic residues" evidence="7">
    <location>
        <begin position="180"/>
        <end position="191"/>
    </location>
</feature>
<dbReference type="Gene3D" id="1.20.1250.20">
    <property type="entry name" value="MFS general substrate transporter like domains"/>
    <property type="match status" value="2"/>
</dbReference>
<feature type="region of interest" description="Disordered" evidence="7">
    <location>
        <begin position="152"/>
        <end position="191"/>
    </location>
</feature>
<name>A0A814LA89_9BILA</name>
<feature type="transmembrane region" description="Helical" evidence="8">
    <location>
        <begin position="199"/>
        <end position="219"/>
    </location>
</feature>
<feature type="transmembrane region" description="Helical" evidence="8">
    <location>
        <begin position="735"/>
        <end position="760"/>
    </location>
</feature>
<feature type="compositionally biased region" description="Polar residues" evidence="7">
    <location>
        <begin position="168"/>
        <end position="179"/>
    </location>
</feature>
<dbReference type="InterPro" id="IPR036259">
    <property type="entry name" value="MFS_trans_sf"/>
</dbReference>
<keyword evidence="3 8" id="KW-0812">Transmembrane</keyword>
<feature type="transmembrane region" description="Helical" evidence="8">
    <location>
        <begin position="669"/>
        <end position="687"/>
    </location>
</feature>
<evidence type="ECO:0000313" key="11">
    <source>
        <dbReference type="Proteomes" id="UP000663870"/>
    </source>
</evidence>
<feature type="region of interest" description="Disordered" evidence="7">
    <location>
        <begin position="1"/>
        <end position="21"/>
    </location>
</feature>
<feature type="transmembrane region" description="Helical" evidence="8">
    <location>
        <begin position="693"/>
        <end position="714"/>
    </location>
</feature>
<feature type="transmembrane region" description="Helical" evidence="8">
    <location>
        <begin position="386"/>
        <end position="406"/>
    </location>
</feature>
<evidence type="ECO:0000256" key="7">
    <source>
        <dbReference type="SAM" id="MobiDB-lite"/>
    </source>
</evidence>
<gene>
    <name evidence="10" type="ORF">JXQ802_LOCUS17276</name>
    <name evidence="9" type="ORF">PYM288_LOCUS14024</name>
</gene>
<dbReference type="Proteomes" id="UP000663854">
    <property type="component" value="Unassembled WGS sequence"/>
</dbReference>
<dbReference type="SUPFAM" id="SSF103473">
    <property type="entry name" value="MFS general substrate transporter"/>
    <property type="match status" value="1"/>
</dbReference>
<feature type="transmembrane region" description="Helical" evidence="8">
    <location>
        <begin position="350"/>
        <end position="374"/>
    </location>
</feature>
<feature type="compositionally biased region" description="Acidic residues" evidence="7">
    <location>
        <begin position="430"/>
        <end position="440"/>
    </location>
</feature>
<dbReference type="InterPro" id="IPR011701">
    <property type="entry name" value="MFS"/>
</dbReference>
<dbReference type="EMBL" id="CAJNOL010000434">
    <property type="protein sequence ID" value="CAF1063072.1"/>
    <property type="molecule type" value="Genomic_DNA"/>
</dbReference>
<feature type="transmembrane region" description="Helical" evidence="8">
    <location>
        <begin position="586"/>
        <end position="607"/>
    </location>
</feature>
<feature type="transmembrane region" description="Helical" evidence="8">
    <location>
        <begin position="239"/>
        <end position="260"/>
    </location>
</feature>
<evidence type="ECO:0000256" key="4">
    <source>
        <dbReference type="ARBA" id="ARBA00022989"/>
    </source>
</evidence>
<reference evidence="10" key="1">
    <citation type="submission" date="2021-02" db="EMBL/GenBank/DDBJ databases">
        <authorList>
            <person name="Nowell W R."/>
        </authorList>
    </citation>
    <scope>NUCLEOTIDE SEQUENCE</scope>
</reference>
<dbReference type="PANTHER" id="PTHR19432:SF96">
    <property type="entry name" value="MAJOR FACILITATOR SUPERFAMILY (MFS) PROFILE DOMAIN-CONTAINING PROTEIN"/>
    <property type="match status" value="1"/>
</dbReference>
<evidence type="ECO:0000256" key="3">
    <source>
        <dbReference type="ARBA" id="ARBA00022692"/>
    </source>
</evidence>
<feature type="transmembrane region" description="Helical" evidence="8">
    <location>
        <begin position="766"/>
        <end position="791"/>
    </location>
</feature>
<dbReference type="PANTHER" id="PTHR19432">
    <property type="entry name" value="SUGAR TRANSPORTER"/>
    <property type="match status" value="1"/>
</dbReference>
<feature type="compositionally biased region" description="Low complexity" evidence="7">
    <location>
        <begin position="446"/>
        <end position="461"/>
    </location>
</feature>
<dbReference type="AlphaFoldDB" id="A0A814LA89"/>
<evidence type="ECO:0000256" key="8">
    <source>
        <dbReference type="SAM" id="Phobius"/>
    </source>
</evidence>
<accession>A0A814LA89</accession>
<proteinExistence type="inferred from homology"/>
<organism evidence="10 11">
    <name type="scientific">Rotaria sordida</name>
    <dbReference type="NCBI Taxonomy" id="392033"/>
    <lineage>
        <taxon>Eukaryota</taxon>
        <taxon>Metazoa</taxon>
        <taxon>Spiralia</taxon>
        <taxon>Gnathifera</taxon>
        <taxon>Rotifera</taxon>
        <taxon>Eurotatoria</taxon>
        <taxon>Bdelloidea</taxon>
        <taxon>Philodinida</taxon>
        <taxon>Philodinidae</taxon>
        <taxon>Rotaria</taxon>
    </lineage>
</organism>
<dbReference type="Proteomes" id="UP000663870">
    <property type="component" value="Unassembled WGS sequence"/>
</dbReference>
<dbReference type="GO" id="GO:0016020">
    <property type="term" value="C:membrane"/>
    <property type="evidence" value="ECO:0007669"/>
    <property type="project" value="UniProtKB-SubCell"/>
</dbReference>
<feature type="transmembrane region" description="Helical" evidence="8">
    <location>
        <begin position="309"/>
        <end position="329"/>
    </location>
</feature>
<protein>
    <submittedName>
        <fullName evidence="10">Uncharacterized protein</fullName>
    </submittedName>
</protein>
<evidence type="ECO:0000256" key="6">
    <source>
        <dbReference type="ARBA" id="ARBA00038193"/>
    </source>
</evidence>
<keyword evidence="4 8" id="KW-1133">Transmembrane helix</keyword>
<comment type="similarity">
    <text evidence="6">Belongs to the glycoside-pentoside-hexuronide (GPH) cation symporter transporter (TC 2.A.2) family.</text>
</comment>
<dbReference type="EMBL" id="CAJNOH010000296">
    <property type="protein sequence ID" value="CAF0989216.1"/>
    <property type="molecule type" value="Genomic_DNA"/>
</dbReference>
<comment type="caution">
    <text evidence="10">The sequence shown here is derived from an EMBL/GenBank/DDBJ whole genome shotgun (WGS) entry which is preliminary data.</text>
</comment>
<evidence type="ECO:0000256" key="5">
    <source>
        <dbReference type="ARBA" id="ARBA00023136"/>
    </source>
</evidence>
<keyword evidence="11" id="KW-1185">Reference proteome</keyword>
<evidence type="ECO:0000256" key="1">
    <source>
        <dbReference type="ARBA" id="ARBA00004141"/>
    </source>
</evidence>
<dbReference type="Pfam" id="PF07690">
    <property type="entry name" value="MFS_1"/>
    <property type="match status" value="1"/>
</dbReference>
<feature type="region of interest" description="Disordered" evidence="7">
    <location>
        <begin position="412"/>
        <end position="462"/>
    </location>
</feature>